<accession>A0A2U1N828</accession>
<keyword evidence="2" id="KW-1185">Reference proteome</keyword>
<comment type="caution">
    <text evidence="1">The sequence shown here is derived from an EMBL/GenBank/DDBJ whole genome shotgun (WGS) entry which is preliminary data.</text>
</comment>
<organism evidence="1 2">
    <name type="scientific">Artemisia annua</name>
    <name type="common">Sweet wormwood</name>
    <dbReference type="NCBI Taxonomy" id="35608"/>
    <lineage>
        <taxon>Eukaryota</taxon>
        <taxon>Viridiplantae</taxon>
        <taxon>Streptophyta</taxon>
        <taxon>Embryophyta</taxon>
        <taxon>Tracheophyta</taxon>
        <taxon>Spermatophyta</taxon>
        <taxon>Magnoliopsida</taxon>
        <taxon>eudicotyledons</taxon>
        <taxon>Gunneridae</taxon>
        <taxon>Pentapetalae</taxon>
        <taxon>asterids</taxon>
        <taxon>campanulids</taxon>
        <taxon>Asterales</taxon>
        <taxon>Asteraceae</taxon>
        <taxon>Asteroideae</taxon>
        <taxon>Anthemideae</taxon>
        <taxon>Artemisiinae</taxon>
        <taxon>Artemisia</taxon>
    </lineage>
</organism>
<dbReference type="OrthoDB" id="1935413at2759"/>
<gene>
    <name evidence="1" type="ORF">CTI12_AA295580</name>
</gene>
<dbReference type="Proteomes" id="UP000245207">
    <property type="component" value="Unassembled WGS sequence"/>
</dbReference>
<dbReference type="AlphaFoldDB" id="A0A2U1N828"/>
<proteinExistence type="predicted"/>
<name>A0A2U1N828_ARTAN</name>
<protein>
    <submittedName>
        <fullName evidence="1">Uncharacterized protein</fullName>
    </submittedName>
</protein>
<sequence length="123" mass="13153">MIKGIRAQRAASDPKISEAILRAKAAEVLEADATKSPMAEASLNETRKLISKAISYIKSIETSNSRSAGAVPDKEEIVEDESEIVQIGVNGDVETAKLGEASLEANVRLPSKDKIRIICAKCT</sequence>
<evidence type="ECO:0000313" key="2">
    <source>
        <dbReference type="Proteomes" id="UP000245207"/>
    </source>
</evidence>
<evidence type="ECO:0000313" key="1">
    <source>
        <dbReference type="EMBL" id="PWA69644.1"/>
    </source>
</evidence>
<reference evidence="1 2" key="1">
    <citation type="journal article" date="2018" name="Mol. Plant">
        <title>The genome of Artemisia annua provides insight into the evolution of Asteraceae family and artemisinin biosynthesis.</title>
        <authorList>
            <person name="Shen Q."/>
            <person name="Zhang L."/>
            <person name="Liao Z."/>
            <person name="Wang S."/>
            <person name="Yan T."/>
            <person name="Shi P."/>
            <person name="Liu M."/>
            <person name="Fu X."/>
            <person name="Pan Q."/>
            <person name="Wang Y."/>
            <person name="Lv Z."/>
            <person name="Lu X."/>
            <person name="Zhang F."/>
            <person name="Jiang W."/>
            <person name="Ma Y."/>
            <person name="Chen M."/>
            <person name="Hao X."/>
            <person name="Li L."/>
            <person name="Tang Y."/>
            <person name="Lv G."/>
            <person name="Zhou Y."/>
            <person name="Sun X."/>
            <person name="Brodelius P.E."/>
            <person name="Rose J.K.C."/>
            <person name="Tang K."/>
        </authorList>
    </citation>
    <scope>NUCLEOTIDE SEQUENCE [LARGE SCALE GENOMIC DNA]</scope>
    <source>
        <strain evidence="2">cv. Huhao1</strain>
        <tissue evidence="1">Leaf</tissue>
    </source>
</reference>
<dbReference type="EMBL" id="PKPP01003393">
    <property type="protein sequence ID" value="PWA69644.1"/>
    <property type="molecule type" value="Genomic_DNA"/>
</dbReference>